<keyword evidence="5" id="KW-1185">Reference proteome</keyword>
<dbReference type="Pfam" id="PF00483">
    <property type="entry name" value="NTP_transferase"/>
    <property type="match status" value="1"/>
</dbReference>
<dbReference type="RefSeq" id="WP_311364169.1">
    <property type="nucleotide sequence ID" value="NZ_JAVRIC010000005.1"/>
</dbReference>
<evidence type="ECO:0000313" key="4">
    <source>
        <dbReference type="EMBL" id="MDT0496776.1"/>
    </source>
</evidence>
<dbReference type="NCBIfam" id="NF045761">
    <property type="entry name" value="NAMPUrTaseMurU"/>
    <property type="match status" value="1"/>
</dbReference>
<dbReference type="InterPro" id="IPR054790">
    <property type="entry name" value="MurU"/>
</dbReference>
<evidence type="ECO:0000259" key="3">
    <source>
        <dbReference type="Pfam" id="PF00483"/>
    </source>
</evidence>
<proteinExistence type="predicted"/>
<dbReference type="PANTHER" id="PTHR43584:SF8">
    <property type="entry name" value="N-ACETYLMURAMATE ALPHA-1-PHOSPHATE URIDYLYLTRANSFERASE"/>
    <property type="match status" value="1"/>
</dbReference>
<dbReference type="InterPro" id="IPR029044">
    <property type="entry name" value="Nucleotide-diphossugar_trans"/>
</dbReference>
<evidence type="ECO:0000256" key="2">
    <source>
        <dbReference type="ARBA" id="ARBA00022695"/>
    </source>
</evidence>
<dbReference type="Proteomes" id="UP001254608">
    <property type="component" value="Unassembled WGS sequence"/>
</dbReference>
<protein>
    <submittedName>
        <fullName evidence="4">Nucleotidyltransferase family protein</fullName>
    </submittedName>
</protein>
<dbReference type="PANTHER" id="PTHR43584">
    <property type="entry name" value="NUCLEOTIDYL TRANSFERASE"/>
    <property type="match status" value="1"/>
</dbReference>
<evidence type="ECO:0000256" key="1">
    <source>
        <dbReference type="ARBA" id="ARBA00022679"/>
    </source>
</evidence>
<keyword evidence="1" id="KW-0808">Transferase</keyword>
<name>A0ABU2WFX7_9GAMM</name>
<dbReference type="CDD" id="cd06422">
    <property type="entry name" value="NTP_transferase_like_1"/>
    <property type="match status" value="1"/>
</dbReference>
<dbReference type="Gene3D" id="3.90.550.10">
    <property type="entry name" value="Spore Coat Polysaccharide Biosynthesis Protein SpsA, Chain A"/>
    <property type="match status" value="1"/>
</dbReference>
<dbReference type="EMBL" id="JAVRIC010000005">
    <property type="protein sequence ID" value="MDT0496776.1"/>
    <property type="molecule type" value="Genomic_DNA"/>
</dbReference>
<reference evidence="4 5" key="1">
    <citation type="submission" date="2023-09" db="EMBL/GenBank/DDBJ databases">
        <authorList>
            <person name="Rey-Velasco X."/>
        </authorList>
    </citation>
    <scope>NUCLEOTIDE SEQUENCE [LARGE SCALE GENOMIC DNA]</scope>
    <source>
        <strain evidence="4 5">W345</strain>
    </source>
</reference>
<dbReference type="InterPro" id="IPR050065">
    <property type="entry name" value="GlmU-like"/>
</dbReference>
<comment type="caution">
    <text evidence="4">The sequence shown here is derived from an EMBL/GenBank/DDBJ whole genome shotgun (WGS) entry which is preliminary data.</text>
</comment>
<dbReference type="InterPro" id="IPR005835">
    <property type="entry name" value="NTP_transferase_dom"/>
</dbReference>
<accession>A0ABU2WFX7</accession>
<keyword evidence="2" id="KW-0548">Nucleotidyltransferase</keyword>
<sequence>MRAMLLAAGRGERFRPVTDHCPKPLVEVAGQTLIERHLGRLSAAGVREVVINLGWLGGQLRQALGDGARYGLAIEYSEEGWPALETGGGLRRALPLLGEAPFLVVNSDVWTDYPIEQLVVRAATLPDERLLHLVLVPNPEHHPQGDFNLESETLGDAGERLTAAGLWLARPRLLDGSDETGPFSVVPYWRRAIAAGRASGERYDGLWADVGTPQRREVLERSLRGD</sequence>
<gene>
    <name evidence="4" type="ORF">RM530_05285</name>
</gene>
<evidence type="ECO:0000313" key="5">
    <source>
        <dbReference type="Proteomes" id="UP001254608"/>
    </source>
</evidence>
<feature type="domain" description="Nucleotidyl transferase" evidence="3">
    <location>
        <begin position="3"/>
        <end position="140"/>
    </location>
</feature>
<dbReference type="SUPFAM" id="SSF53448">
    <property type="entry name" value="Nucleotide-diphospho-sugar transferases"/>
    <property type="match status" value="1"/>
</dbReference>
<organism evidence="4 5">
    <name type="scientific">Banduia mediterranea</name>
    <dbReference type="NCBI Taxonomy" id="3075609"/>
    <lineage>
        <taxon>Bacteria</taxon>
        <taxon>Pseudomonadati</taxon>
        <taxon>Pseudomonadota</taxon>
        <taxon>Gammaproteobacteria</taxon>
        <taxon>Nevskiales</taxon>
        <taxon>Algiphilaceae</taxon>
        <taxon>Banduia</taxon>
    </lineage>
</organism>